<evidence type="ECO:0000313" key="1">
    <source>
        <dbReference type="EMBL" id="MEL1239440.1"/>
    </source>
</evidence>
<gene>
    <name evidence="1" type="ORF">AAEO59_00100</name>
</gene>
<sequence length="77" mass="9032">MNYFLEIPNRVFFIFKLIYNQVESISDLMMKSDDENLEKLLEKPEDKAKFQNAIDEVMKDSTSKEIILNGKNITISI</sequence>
<accession>A0ABU9HHC3</accession>
<reference evidence="1 2" key="1">
    <citation type="submission" date="2024-04" db="EMBL/GenBank/DDBJ databases">
        <title>Flavobacterium sp. DGU99 16S ribosomal RNA gene Genome sequencing and assembly.</title>
        <authorList>
            <person name="Park S."/>
        </authorList>
    </citation>
    <scope>NUCLEOTIDE SEQUENCE [LARGE SCALE GENOMIC DNA]</scope>
    <source>
        <strain evidence="1 2">DGU99</strain>
    </source>
</reference>
<organism evidence="1 2">
    <name type="scientific">Flavobacterium flavipallidum</name>
    <dbReference type="NCBI Taxonomy" id="3139140"/>
    <lineage>
        <taxon>Bacteria</taxon>
        <taxon>Pseudomonadati</taxon>
        <taxon>Bacteroidota</taxon>
        <taxon>Flavobacteriia</taxon>
        <taxon>Flavobacteriales</taxon>
        <taxon>Flavobacteriaceae</taxon>
        <taxon>Flavobacterium</taxon>
    </lineage>
</organism>
<keyword evidence="2" id="KW-1185">Reference proteome</keyword>
<dbReference type="RefSeq" id="WP_341698727.1">
    <property type="nucleotide sequence ID" value="NZ_JBBYHU010000001.1"/>
</dbReference>
<dbReference type="Proteomes" id="UP001398556">
    <property type="component" value="Unassembled WGS sequence"/>
</dbReference>
<protein>
    <submittedName>
        <fullName evidence="1">Uncharacterized protein</fullName>
    </submittedName>
</protein>
<evidence type="ECO:0000313" key="2">
    <source>
        <dbReference type="Proteomes" id="UP001398556"/>
    </source>
</evidence>
<comment type="caution">
    <text evidence="1">The sequence shown here is derived from an EMBL/GenBank/DDBJ whole genome shotgun (WGS) entry which is preliminary data.</text>
</comment>
<proteinExistence type="predicted"/>
<name>A0ABU9HHC3_9FLAO</name>
<dbReference type="EMBL" id="JBBYHU010000001">
    <property type="protein sequence ID" value="MEL1239440.1"/>
    <property type="molecule type" value="Genomic_DNA"/>
</dbReference>